<dbReference type="EMBL" id="JARQAI010000008">
    <property type="protein sequence ID" value="MDT2736901.1"/>
    <property type="molecule type" value="Genomic_DNA"/>
</dbReference>
<dbReference type="Proteomes" id="UP001180842">
    <property type="component" value="Unassembled WGS sequence"/>
</dbReference>
<protein>
    <submittedName>
        <fullName evidence="6">Tyrosine-type recombinase/integrase</fullName>
    </submittedName>
</protein>
<dbReference type="InterPro" id="IPR050090">
    <property type="entry name" value="Tyrosine_recombinase_XerCD"/>
</dbReference>
<dbReference type="CDD" id="cd01189">
    <property type="entry name" value="INT_ICEBs1_C_like"/>
    <property type="match status" value="1"/>
</dbReference>
<keyword evidence="2" id="KW-0229">DNA integration</keyword>
<evidence type="ECO:0000259" key="5">
    <source>
        <dbReference type="PROSITE" id="PS51898"/>
    </source>
</evidence>
<sequence>MASIKPYNLKTGELRYEVFISNGIDPGTKRQNKIHKKGFKSWDEANNYAKITEGEIAKGNYQKNDVKYMTIEQFLKVWITDYKMKVKEGTRIVHRENIRMYINPYIGKFKLTKYSRADHQRFINKLFSLDGKGQSKKGLSYNTVQSVNATLSNAYRKAIQLGYVNENPTQFVEFPLKPKAPKVPPHYSADEVDQFYEAAKKEHEPFWYPFFLLIFDCGLRKAEVMALRWSDFDFTKSFVSVERERLYRAEAGANKDAIIIDETKTPSGERDLPITQRTKFALIEFYKYFYDKIGITPLQKNNSDYIFIYTTSSSKGKIVRNRSVNGASVRIAKRAKLPPIKVHDGRHTFAIRMRQAGVDLDDIKDLLGHKDISTTQIYASVTPEVKERSMKKFEEYLEEQKKKHS</sequence>
<organism evidence="6 7">
    <name type="scientific">Enterococcus pseudoavium</name>
    <dbReference type="NCBI Taxonomy" id="44007"/>
    <lineage>
        <taxon>Bacteria</taxon>
        <taxon>Bacillati</taxon>
        <taxon>Bacillota</taxon>
        <taxon>Bacilli</taxon>
        <taxon>Lactobacillales</taxon>
        <taxon>Enterococcaceae</taxon>
        <taxon>Enterococcus</taxon>
    </lineage>
</organism>
<dbReference type="GO" id="GO:0015074">
    <property type="term" value="P:DNA integration"/>
    <property type="evidence" value="ECO:0007669"/>
    <property type="project" value="UniProtKB-KW"/>
</dbReference>
<dbReference type="GO" id="GO:0003677">
    <property type="term" value="F:DNA binding"/>
    <property type="evidence" value="ECO:0007669"/>
    <property type="project" value="UniProtKB-KW"/>
</dbReference>
<dbReference type="PROSITE" id="PS51898">
    <property type="entry name" value="TYR_RECOMBINASE"/>
    <property type="match status" value="1"/>
</dbReference>
<dbReference type="Pfam" id="PF14659">
    <property type="entry name" value="Phage_int_SAM_3"/>
    <property type="match status" value="1"/>
</dbReference>
<dbReference type="InterPro" id="IPR010998">
    <property type="entry name" value="Integrase_recombinase_N"/>
</dbReference>
<evidence type="ECO:0000256" key="1">
    <source>
        <dbReference type="ARBA" id="ARBA00008857"/>
    </source>
</evidence>
<evidence type="ECO:0000256" key="4">
    <source>
        <dbReference type="ARBA" id="ARBA00023172"/>
    </source>
</evidence>
<evidence type="ECO:0000313" key="6">
    <source>
        <dbReference type="EMBL" id="MDT2736901.1"/>
    </source>
</evidence>
<dbReference type="AlphaFoldDB" id="A0AAE4I369"/>
<dbReference type="InterPro" id="IPR011010">
    <property type="entry name" value="DNA_brk_join_enz"/>
</dbReference>
<accession>A0AAE4I369</accession>
<dbReference type="SUPFAM" id="SSF56349">
    <property type="entry name" value="DNA breaking-rejoining enzymes"/>
    <property type="match status" value="1"/>
</dbReference>
<dbReference type="Pfam" id="PF00589">
    <property type="entry name" value="Phage_integrase"/>
    <property type="match status" value="1"/>
</dbReference>
<reference evidence="6" key="1">
    <citation type="submission" date="2023-03" db="EMBL/GenBank/DDBJ databases">
        <authorList>
            <person name="Shen W."/>
            <person name="Cai J."/>
        </authorList>
    </citation>
    <scope>NUCLEOTIDE SEQUENCE</scope>
    <source>
        <strain evidence="6">P69-2</strain>
    </source>
</reference>
<comment type="caution">
    <text evidence="6">The sequence shown here is derived from an EMBL/GenBank/DDBJ whole genome shotgun (WGS) entry which is preliminary data.</text>
</comment>
<dbReference type="PANTHER" id="PTHR30349">
    <property type="entry name" value="PHAGE INTEGRASE-RELATED"/>
    <property type="match status" value="1"/>
</dbReference>
<proteinExistence type="inferred from homology"/>
<gene>
    <name evidence="6" type="ORF">P7H00_07150</name>
</gene>
<evidence type="ECO:0000313" key="7">
    <source>
        <dbReference type="Proteomes" id="UP001180842"/>
    </source>
</evidence>
<dbReference type="Gene3D" id="1.10.150.130">
    <property type="match status" value="1"/>
</dbReference>
<dbReference type="InterPro" id="IPR013762">
    <property type="entry name" value="Integrase-like_cat_sf"/>
</dbReference>
<keyword evidence="4" id="KW-0233">DNA recombination</keyword>
<name>A0AAE4I369_9ENTE</name>
<evidence type="ECO:0000256" key="2">
    <source>
        <dbReference type="ARBA" id="ARBA00022908"/>
    </source>
</evidence>
<dbReference type="PANTHER" id="PTHR30349:SF64">
    <property type="entry name" value="PROPHAGE INTEGRASE INTD-RELATED"/>
    <property type="match status" value="1"/>
</dbReference>
<feature type="domain" description="Tyr recombinase" evidence="5">
    <location>
        <begin position="182"/>
        <end position="391"/>
    </location>
</feature>
<keyword evidence="3" id="KW-0238">DNA-binding</keyword>
<dbReference type="RefSeq" id="WP_311796946.1">
    <property type="nucleotide sequence ID" value="NZ_JARQAI010000008.1"/>
</dbReference>
<dbReference type="GO" id="GO:0006310">
    <property type="term" value="P:DNA recombination"/>
    <property type="evidence" value="ECO:0007669"/>
    <property type="project" value="UniProtKB-KW"/>
</dbReference>
<dbReference type="InterPro" id="IPR004107">
    <property type="entry name" value="Integrase_SAM-like_N"/>
</dbReference>
<evidence type="ECO:0000256" key="3">
    <source>
        <dbReference type="ARBA" id="ARBA00023125"/>
    </source>
</evidence>
<dbReference type="Gene3D" id="1.10.443.10">
    <property type="entry name" value="Intergrase catalytic core"/>
    <property type="match status" value="1"/>
</dbReference>
<dbReference type="InterPro" id="IPR002104">
    <property type="entry name" value="Integrase_catalytic"/>
</dbReference>
<comment type="similarity">
    <text evidence="1">Belongs to the 'phage' integrase family.</text>
</comment>